<feature type="domain" description="Glycoside hydrolase family 42 N-terminal" evidence="9">
    <location>
        <begin position="14"/>
        <end position="392"/>
    </location>
</feature>
<dbReference type="CDD" id="cd03143">
    <property type="entry name" value="A4_beta-galactosidase_middle_domain"/>
    <property type="match status" value="1"/>
</dbReference>
<name>A0ABW3QT17_9PSEU</name>
<dbReference type="Gene3D" id="3.40.50.880">
    <property type="match status" value="1"/>
</dbReference>
<feature type="domain" description="Beta-galactosidase C-terminal" evidence="11">
    <location>
        <begin position="644"/>
        <end position="694"/>
    </location>
</feature>
<evidence type="ECO:0000313" key="13">
    <source>
        <dbReference type="Proteomes" id="UP001597168"/>
    </source>
</evidence>
<evidence type="ECO:0000256" key="7">
    <source>
        <dbReference type="ARBA" id="ARBA00023295"/>
    </source>
</evidence>
<keyword evidence="6" id="KW-0862">Zinc</keyword>
<dbReference type="EC" id="3.2.1.23" evidence="3 8"/>
<dbReference type="PIRSF" id="PIRSF001084">
    <property type="entry name" value="B-galactosidase"/>
    <property type="match status" value="1"/>
</dbReference>
<dbReference type="SUPFAM" id="SSF52317">
    <property type="entry name" value="Class I glutamine amidotransferase-like"/>
    <property type="match status" value="1"/>
</dbReference>
<keyword evidence="4" id="KW-0479">Metal-binding</keyword>
<dbReference type="InterPro" id="IPR017853">
    <property type="entry name" value="GH"/>
</dbReference>
<evidence type="ECO:0000256" key="6">
    <source>
        <dbReference type="ARBA" id="ARBA00022833"/>
    </source>
</evidence>
<dbReference type="InterPro" id="IPR013739">
    <property type="entry name" value="Beta_galactosidase_C"/>
</dbReference>
<evidence type="ECO:0000256" key="2">
    <source>
        <dbReference type="ARBA" id="ARBA00005940"/>
    </source>
</evidence>
<protein>
    <recommendedName>
        <fullName evidence="3 8">Beta-galactosidase</fullName>
        <shortName evidence="8">Beta-gal</shortName>
        <ecNumber evidence="3 8">3.2.1.23</ecNumber>
    </recommendedName>
</protein>
<evidence type="ECO:0000259" key="10">
    <source>
        <dbReference type="Pfam" id="PF08532"/>
    </source>
</evidence>
<dbReference type="InterPro" id="IPR029062">
    <property type="entry name" value="Class_I_gatase-like"/>
</dbReference>
<evidence type="ECO:0000259" key="11">
    <source>
        <dbReference type="Pfam" id="PF08533"/>
    </source>
</evidence>
<dbReference type="InterPro" id="IPR013738">
    <property type="entry name" value="Beta_galactosidase_Trimer"/>
</dbReference>
<keyword evidence="7 8" id="KW-0326">Glycosidase</keyword>
<accession>A0ABW3QT17</accession>
<dbReference type="Pfam" id="PF08532">
    <property type="entry name" value="Glyco_hydro_42M"/>
    <property type="match status" value="1"/>
</dbReference>
<dbReference type="SUPFAM" id="SSF51445">
    <property type="entry name" value="(Trans)glycosidases"/>
    <property type="match status" value="1"/>
</dbReference>
<proteinExistence type="inferred from homology"/>
<reference evidence="13" key="1">
    <citation type="journal article" date="2019" name="Int. J. Syst. Evol. Microbiol.">
        <title>The Global Catalogue of Microorganisms (GCM) 10K type strain sequencing project: providing services to taxonomists for standard genome sequencing and annotation.</title>
        <authorList>
            <consortium name="The Broad Institute Genomics Platform"/>
            <consortium name="The Broad Institute Genome Sequencing Center for Infectious Disease"/>
            <person name="Wu L."/>
            <person name="Ma J."/>
        </authorList>
    </citation>
    <scope>NUCLEOTIDE SEQUENCE [LARGE SCALE GENOMIC DNA]</scope>
    <source>
        <strain evidence="13">CCUG 60214</strain>
    </source>
</reference>
<keyword evidence="5 8" id="KW-0378">Hydrolase</keyword>
<comment type="caution">
    <text evidence="12">The sequence shown here is derived from an EMBL/GenBank/DDBJ whole genome shotgun (WGS) entry which is preliminary data.</text>
</comment>
<dbReference type="RefSeq" id="WP_380723161.1">
    <property type="nucleotide sequence ID" value="NZ_JBHTLK010000045.1"/>
</dbReference>
<gene>
    <name evidence="12" type="ORF">ACFQ3T_11510</name>
</gene>
<sequence length="700" mass="78806">MPEIPDTVLFGAAYYHEYQPTERLKTDLDLMVEAGFSVIRVGESVWSTWEPENGRFDLDWLQPVLDGAHERGIAVILGTPTYAVPPWLTRLYPEIAGERASGEPIPWGARQEVDFTHAAFRHHAERVIRQVVGRYADHPSVIGFQVDNEPGLELLHNHGVFQRFVDHLRHTYGTVEELNREWGLVYWSHRLSTWADLWLPDGNAQPQYELAWRRFQARQTEEFIAWQAGIVREYADEDQFVTTCLAYDRPAFDDDRLAQHLDITSGNAYYVMQDGLALPDTRTPTQTWTTDGAWALYLTADRMYSSHQAPFLVTETNASHIGFSWDSRPAYDGQWRQAAWALVARGARMIGYWHWHTLHFGTETYWGGILPHNGTPGRAYAEIARLGEEFKRAGRLVAGLTPDADVALVFDMPTRWIMQKYPALSHPDGTPDERAYQGLTEPFYRGAFDAGLQTRVLHAARLGTGDVEDAVRRYPVLIASGLYLTDDDTLDWLRDYAHAGGHLVLGPRTGYADHEARARTDRMPARLAEAAGVWYDEFSTIHTPVEVESADPEAFPLPQGATATRWVDGLRPDGATVLAHYRHPHFGRWPAITTRATGKGRITHVGTVPDQPLAEALLRWATGHRTTAWHDLPDTVTSTGATAASGGRLRFLHNWSWQPTSVTAPVDCHDVLTGEVLPAGRQIDLSAWDVRVLLEQPPSP</sequence>
<dbReference type="EMBL" id="JBHTLK010000045">
    <property type="protein sequence ID" value="MFD1147755.1"/>
    <property type="molecule type" value="Genomic_DNA"/>
</dbReference>
<evidence type="ECO:0000256" key="4">
    <source>
        <dbReference type="ARBA" id="ARBA00022723"/>
    </source>
</evidence>
<evidence type="ECO:0000256" key="1">
    <source>
        <dbReference type="ARBA" id="ARBA00001412"/>
    </source>
</evidence>
<evidence type="ECO:0000256" key="8">
    <source>
        <dbReference type="PIRNR" id="PIRNR001084"/>
    </source>
</evidence>
<dbReference type="Gene3D" id="3.20.20.80">
    <property type="entry name" value="Glycosidases"/>
    <property type="match status" value="1"/>
</dbReference>
<keyword evidence="13" id="KW-1185">Reference proteome</keyword>
<evidence type="ECO:0000259" key="9">
    <source>
        <dbReference type="Pfam" id="PF02449"/>
    </source>
</evidence>
<dbReference type="Proteomes" id="UP001597168">
    <property type="component" value="Unassembled WGS sequence"/>
</dbReference>
<evidence type="ECO:0000313" key="12">
    <source>
        <dbReference type="EMBL" id="MFD1147755.1"/>
    </source>
</evidence>
<dbReference type="InterPro" id="IPR003476">
    <property type="entry name" value="Glyco_hydro_42"/>
</dbReference>
<dbReference type="PANTHER" id="PTHR36447">
    <property type="entry name" value="BETA-GALACTOSIDASE GANA"/>
    <property type="match status" value="1"/>
</dbReference>
<feature type="domain" description="Beta-galactosidase trimerisation" evidence="10">
    <location>
        <begin position="404"/>
        <end position="620"/>
    </location>
</feature>
<organism evidence="12 13">
    <name type="scientific">Saccharothrix hoggarensis</name>
    <dbReference type="NCBI Taxonomy" id="913853"/>
    <lineage>
        <taxon>Bacteria</taxon>
        <taxon>Bacillati</taxon>
        <taxon>Actinomycetota</taxon>
        <taxon>Actinomycetes</taxon>
        <taxon>Pseudonocardiales</taxon>
        <taxon>Pseudonocardiaceae</taxon>
        <taxon>Saccharothrix</taxon>
    </lineage>
</organism>
<dbReference type="Pfam" id="PF02449">
    <property type="entry name" value="Glyco_hydro_42"/>
    <property type="match status" value="1"/>
</dbReference>
<evidence type="ECO:0000256" key="3">
    <source>
        <dbReference type="ARBA" id="ARBA00012756"/>
    </source>
</evidence>
<evidence type="ECO:0000256" key="5">
    <source>
        <dbReference type="ARBA" id="ARBA00022801"/>
    </source>
</evidence>
<dbReference type="Pfam" id="PF08533">
    <property type="entry name" value="Glyco_hydro_42C"/>
    <property type="match status" value="1"/>
</dbReference>
<dbReference type="InterPro" id="IPR013529">
    <property type="entry name" value="Glyco_hydro_42_N"/>
</dbReference>
<comment type="similarity">
    <text evidence="2 8">Belongs to the glycosyl hydrolase 42 family.</text>
</comment>
<dbReference type="PANTHER" id="PTHR36447:SF2">
    <property type="entry name" value="BETA-GALACTOSIDASE YESZ"/>
    <property type="match status" value="1"/>
</dbReference>
<comment type="catalytic activity">
    <reaction evidence="1 8">
        <text>Hydrolysis of terminal non-reducing beta-D-galactose residues in beta-D-galactosides.</text>
        <dbReference type="EC" id="3.2.1.23"/>
    </reaction>
</comment>